<keyword evidence="2" id="KW-1185">Reference proteome</keyword>
<dbReference type="Proteomes" id="UP000192917">
    <property type="component" value="Unassembled WGS sequence"/>
</dbReference>
<reference evidence="1 2" key="1">
    <citation type="submission" date="2017-04" db="EMBL/GenBank/DDBJ databases">
        <authorList>
            <person name="Afonso C.L."/>
            <person name="Miller P.J."/>
            <person name="Scott M.A."/>
            <person name="Spackman E."/>
            <person name="Goraichik I."/>
            <person name="Dimitrov K.M."/>
            <person name="Suarez D.L."/>
            <person name="Swayne D.E."/>
        </authorList>
    </citation>
    <scope>NUCLEOTIDE SEQUENCE [LARGE SCALE GENOMIC DNA]</scope>
    <source>
        <strain evidence="1 2">USBA 355</strain>
    </source>
</reference>
<sequence>MADRPSGAQKAWLARGLGQPGGKLPLFDEQGQRVSERTIRACLDKGWAEPWFDNPLKPDWLVCRLTDRGRGLFD</sequence>
<evidence type="ECO:0000313" key="1">
    <source>
        <dbReference type="EMBL" id="SMF43505.1"/>
    </source>
</evidence>
<evidence type="ECO:0000313" key="2">
    <source>
        <dbReference type="Proteomes" id="UP000192917"/>
    </source>
</evidence>
<dbReference type="STRING" id="560819.SAMN05428998_11567"/>
<organism evidence="1 2">
    <name type="scientific">Tistlia consotensis USBA 355</name>
    <dbReference type="NCBI Taxonomy" id="560819"/>
    <lineage>
        <taxon>Bacteria</taxon>
        <taxon>Pseudomonadati</taxon>
        <taxon>Pseudomonadota</taxon>
        <taxon>Alphaproteobacteria</taxon>
        <taxon>Rhodospirillales</taxon>
        <taxon>Rhodovibrionaceae</taxon>
        <taxon>Tistlia</taxon>
    </lineage>
</organism>
<gene>
    <name evidence="1" type="ORF">SAMN05428998_11567</name>
</gene>
<name>A0A1Y6C9E0_9PROT</name>
<accession>A0A1Y6C9E0</accession>
<protein>
    <submittedName>
        <fullName evidence="1">Uncharacterized protein</fullName>
    </submittedName>
</protein>
<dbReference type="AlphaFoldDB" id="A0A1Y6C9E0"/>
<proteinExistence type="predicted"/>
<dbReference type="EMBL" id="FWZX01000015">
    <property type="protein sequence ID" value="SMF43505.1"/>
    <property type="molecule type" value="Genomic_DNA"/>
</dbReference>